<dbReference type="AlphaFoldDB" id="A0A7R9HVP6"/>
<dbReference type="EMBL" id="OD564356">
    <property type="protein sequence ID" value="CAD7438005.1"/>
    <property type="molecule type" value="Genomic_DNA"/>
</dbReference>
<evidence type="ECO:0000256" key="1">
    <source>
        <dbReference type="SAM" id="MobiDB-lite"/>
    </source>
</evidence>
<sequence length="1056" mass="116589">MAMFCWYRSLAWHELCPRISGLAYSDPPLLEAPDEPDERRSHLPLVKLVEDKLKLSCVQFSYANSFDKPKFSTFDSRLEDIKSYFAMFEHFCTTETIAAGVRAAWLLRCIGPVTYQVLTDLCPPVAPGTNAFAQLKTLLETHYAPTRSVYEERSAFSSRKQRVGESYAAFSLSLLHLAATSNFGTFLDDTLKSQFYHNISLDMVRDKIKNEEGNFSSMVALTSHYEIPGPATAPANASDNPNLINAVRPYQQKNKKFKEKFQSSQGPKPQLSVKNSSQHQGGVRQIQEDMPSASVQTTTSCDLYVVNNSQAPASSSVQLKVNAASANLIGEPVYLAHFKHLPLVSTTRLRGCTGHELDLLGETPIRISYQRQSATLPLVLVQGPFPSLLGISWIRHINLDWNAIFSINYVWQVQGDVVGLLRNKYPSVFKEVPGDIKGVEVNVVLKEGAIPVFYGPRVIPIPLRNAAKKALKEIESSGFIQKTNSHTWGTPLVIVPRANKSARISLVSLGPLTTVQVATETRKDPILSRVLTYVLNGWPDVVPEFTLFIDGRAGHASTYAYPTSYGPTPGPLIQPLSVADHSLPASSSTKPSTDSTLEALRWVPSVMPPGLQCLRECMPPRASSPNSSPGAAPVTTRPGRQLEHQITSTEWENGGIAKDEGASLITFPIFKKELTHLISLRQALSATETTRLENAVPFWLPPPTPTNTTNVSVPPTPSPNFIKLMLLACLENQTASIKSENLKIPDDDDYLNNSGASLITFPTVKIEPKPEVRMCNLLITNNTEGAKYDMKEIKNDKKITFKFNPVVFLTRLPLGLNDENMYNTIKSDSTFVDYSIQNGGAFLQSLNIKSYSDANVLIDCEKSISRRSQECKKDDLLARGGEPFVNVMLPYTEQEPKTKRHKCNECGKDYSISIRCSLLSGEEVTQTPRPSRSSVCRPTDACEYLPAVPPMSGYNRTDTRFIVILPALEVILGDASSGTVNAGGIVPGWKGLGHREGKNRSTGARLNVLRSFSRLYSFNVGIARSIIIELVPYIFRQSGQSHSDIFKSRGAEALVR</sequence>
<dbReference type="PANTHER" id="PTHR37984">
    <property type="entry name" value="PROTEIN CBG26694"/>
    <property type="match status" value="1"/>
</dbReference>
<feature type="region of interest" description="Disordered" evidence="1">
    <location>
        <begin position="255"/>
        <end position="291"/>
    </location>
</feature>
<name>A0A7R9HVP6_9NEOP</name>
<protein>
    <submittedName>
        <fullName evidence="2">Uncharacterized protein</fullName>
    </submittedName>
</protein>
<feature type="compositionally biased region" description="Low complexity" evidence="1">
    <location>
        <begin position="619"/>
        <end position="633"/>
    </location>
</feature>
<dbReference type="PANTHER" id="PTHR37984:SF5">
    <property type="entry name" value="PROTEIN NYNRIN-LIKE"/>
    <property type="match status" value="1"/>
</dbReference>
<dbReference type="InterPro" id="IPR043502">
    <property type="entry name" value="DNA/RNA_pol_sf"/>
</dbReference>
<dbReference type="SUPFAM" id="SSF56672">
    <property type="entry name" value="DNA/RNA polymerases"/>
    <property type="match status" value="1"/>
</dbReference>
<proteinExistence type="predicted"/>
<reference evidence="2" key="1">
    <citation type="submission" date="2020-11" db="EMBL/GenBank/DDBJ databases">
        <authorList>
            <person name="Tran Van P."/>
        </authorList>
    </citation>
    <scope>NUCLEOTIDE SEQUENCE</scope>
</reference>
<dbReference type="Gene3D" id="3.10.10.10">
    <property type="entry name" value="HIV Type 1 Reverse Transcriptase, subunit A, domain 1"/>
    <property type="match status" value="1"/>
</dbReference>
<feature type="region of interest" description="Disordered" evidence="1">
    <location>
        <begin position="617"/>
        <end position="641"/>
    </location>
</feature>
<evidence type="ECO:0000313" key="2">
    <source>
        <dbReference type="EMBL" id="CAD7438005.1"/>
    </source>
</evidence>
<organism evidence="2">
    <name type="scientific">Timema bartmani</name>
    <dbReference type="NCBI Taxonomy" id="61472"/>
    <lineage>
        <taxon>Eukaryota</taxon>
        <taxon>Metazoa</taxon>
        <taxon>Ecdysozoa</taxon>
        <taxon>Arthropoda</taxon>
        <taxon>Hexapoda</taxon>
        <taxon>Insecta</taxon>
        <taxon>Pterygota</taxon>
        <taxon>Neoptera</taxon>
        <taxon>Polyneoptera</taxon>
        <taxon>Phasmatodea</taxon>
        <taxon>Timematodea</taxon>
        <taxon>Timematoidea</taxon>
        <taxon>Timematidae</taxon>
        <taxon>Timema</taxon>
    </lineage>
</organism>
<gene>
    <name evidence="2" type="ORF">TBIB3V08_LOCUS604</name>
</gene>
<accession>A0A7R9HVP6</accession>
<dbReference type="GO" id="GO:0071897">
    <property type="term" value="P:DNA biosynthetic process"/>
    <property type="evidence" value="ECO:0007669"/>
    <property type="project" value="UniProtKB-ARBA"/>
</dbReference>
<dbReference type="InterPro" id="IPR050951">
    <property type="entry name" value="Retrovirus_Pol_polyprotein"/>
</dbReference>